<evidence type="ECO:0000313" key="1">
    <source>
        <dbReference type="EMBL" id="KAJ8878434.1"/>
    </source>
</evidence>
<keyword evidence="2" id="KW-1185">Reference proteome</keyword>
<accession>A0ABQ9H2B8</accession>
<dbReference type="EMBL" id="JARBHB010000007">
    <property type="protein sequence ID" value="KAJ8878434.1"/>
    <property type="molecule type" value="Genomic_DNA"/>
</dbReference>
<dbReference type="Proteomes" id="UP001159363">
    <property type="component" value="Chromosome 6"/>
</dbReference>
<proteinExistence type="predicted"/>
<reference evidence="1 2" key="1">
    <citation type="submission" date="2023-02" db="EMBL/GenBank/DDBJ databases">
        <title>LHISI_Scaffold_Assembly.</title>
        <authorList>
            <person name="Stuart O.P."/>
            <person name="Cleave R."/>
            <person name="Magrath M.J.L."/>
            <person name="Mikheyev A.S."/>
        </authorList>
    </citation>
    <scope>NUCLEOTIDE SEQUENCE [LARGE SCALE GENOMIC DNA]</scope>
    <source>
        <strain evidence="1">Daus_M_001</strain>
        <tissue evidence="1">Leg muscle</tissue>
    </source>
</reference>
<protein>
    <submittedName>
        <fullName evidence="1">Uncharacterized protein</fullName>
    </submittedName>
</protein>
<organism evidence="1 2">
    <name type="scientific">Dryococelus australis</name>
    <dbReference type="NCBI Taxonomy" id="614101"/>
    <lineage>
        <taxon>Eukaryota</taxon>
        <taxon>Metazoa</taxon>
        <taxon>Ecdysozoa</taxon>
        <taxon>Arthropoda</taxon>
        <taxon>Hexapoda</taxon>
        <taxon>Insecta</taxon>
        <taxon>Pterygota</taxon>
        <taxon>Neoptera</taxon>
        <taxon>Polyneoptera</taxon>
        <taxon>Phasmatodea</taxon>
        <taxon>Verophasmatodea</taxon>
        <taxon>Anareolatae</taxon>
        <taxon>Phasmatidae</taxon>
        <taxon>Eurycanthinae</taxon>
        <taxon>Dryococelus</taxon>
    </lineage>
</organism>
<gene>
    <name evidence="1" type="ORF">PR048_019012</name>
</gene>
<evidence type="ECO:0000313" key="2">
    <source>
        <dbReference type="Proteomes" id="UP001159363"/>
    </source>
</evidence>
<comment type="caution">
    <text evidence="1">The sequence shown here is derived from an EMBL/GenBank/DDBJ whole genome shotgun (WGS) entry which is preliminary data.</text>
</comment>
<sequence length="659" mass="74860">MEVPRQSLTVRVVSVSVHCFPGNIRYDPNYTTTHMSMEVPRLSLTVRVVSVSVHCFPGNIRYDPNYTTTHMSMEVPRLSLTVRVVSVSVHCFPGNRRYDPNYTTTHMSMEVPRQSRTVHVVSVSVHCFPGNRRYDPNYTTTHMSMEVPRQSRTVHVVSVSVHCFPGNRRYDPNYTTTHISMEVPRQSGTVHVVSVSVHCFPGNRRYDPNYTTTHMSMEVPRQSLTVRVVSVSVHCFPGNRRYDPNYTTTHMSMEVPRQSRTVRVVSLSVHCFPGNRRYDPNYTTTHISMEVPRQSRTVHVVSVSVHCFPGNIRYDPNYTTTHMSMEVPRQSRTVHVVSLERRQSGFDPRLGNSGILTCGNRAGRCRWLGAFSRRSHVFPALTFWTLGAAPYPPRLIFIGSPDEKLSGNNSRGRVNFSLSGFPGDSALTGLLRLRERGDSTRSNSNVNQDAQSPLWYRSENALCSGLRRRKTMLNGFIGIALWYLMSTKCSFYREQPIIENVSHRAAPNQIQGPFSEPCTNNSGNAHIEGPTTSFRHRCLKKTNPPGDKEKKCGPKERGYSFLSMQAAFHKIKVENWTICKASKHYSIPWSMLKDYVSKYLPTEINQTDLTNLKLSRIGKALGLSSELEVELVSYIVKMQELGFGLTVNQIRYLAYKSAE</sequence>
<name>A0ABQ9H2B8_9NEOP</name>